<dbReference type="GO" id="GO:0051156">
    <property type="term" value="P:glucose 6-phosphate metabolic process"/>
    <property type="evidence" value="ECO:0000318"/>
    <property type="project" value="GO_Central"/>
</dbReference>
<accession>B3RJ35</accession>
<dbReference type="NCBIfam" id="NF001211">
    <property type="entry name" value="PRK00179.1"/>
    <property type="match status" value="1"/>
</dbReference>
<dbReference type="EMBL" id="DS985241">
    <property type="protein sequence ID" value="EDV29795.1"/>
    <property type="molecule type" value="Genomic_DNA"/>
</dbReference>
<comment type="pathway">
    <text evidence="1 9">Carbohydrate degradation; glycolysis; D-glyceraldehyde 3-phosphate and glycerone phosphate from D-glucose: step 2/4.</text>
</comment>
<dbReference type="PROSITE" id="PS00765">
    <property type="entry name" value="P_GLUCOSE_ISOMERASE_1"/>
    <property type="match status" value="1"/>
</dbReference>
<keyword evidence="7 9" id="KW-0413">Isomerase</keyword>
<dbReference type="UniPathway" id="UPA00109">
    <property type="reaction ID" value="UER00181"/>
</dbReference>
<dbReference type="CDD" id="cd05016">
    <property type="entry name" value="SIS_PGI_2"/>
    <property type="match status" value="1"/>
</dbReference>
<organism evidence="10 11">
    <name type="scientific">Trichoplax adhaerens</name>
    <name type="common">Trichoplax reptans</name>
    <dbReference type="NCBI Taxonomy" id="10228"/>
    <lineage>
        <taxon>Eukaryota</taxon>
        <taxon>Metazoa</taxon>
        <taxon>Placozoa</taxon>
        <taxon>Uniplacotomia</taxon>
        <taxon>Trichoplacea</taxon>
        <taxon>Trichoplacidae</taxon>
        <taxon>Trichoplax</taxon>
    </lineage>
</organism>
<dbReference type="PROSITE" id="PS00174">
    <property type="entry name" value="P_GLUCOSE_ISOMERASE_2"/>
    <property type="match status" value="1"/>
</dbReference>
<dbReference type="InterPro" id="IPR023096">
    <property type="entry name" value="G6P_Isomerase_C"/>
</dbReference>
<dbReference type="OrthoDB" id="5831190at2759"/>
<comment type="similarity">
    <text evidence="2 9">Belongs to the GPI family.</text>
</comment>
<dbReference type="InterPro" id="IPR035482">
    <property type="entry name" value="SIS_PGI_2"/>
</dbReference>
<gene>
    <name evidence="10" type="ORF">TRIADDRAFT_19465</name>
</gene>
<evidence type="ECO:0000256" key="2">
    <source>
        <dbReference type="ARBA" id="ARBA00006604"/>
    </source>
</evidence>
<dbReference type="InterPro" id="IPR035476">
    <property type="entry name" value="SIS_PGI_1"/>
</dbReference>
<evidence type="ECO:0000256" key="1">
    <source>
        <dbReference type="ARBA" id="ARBA00004926"/>
    </source>
</evidence>
<dbReference type="HOGENOM" id="CLU_017947_3_1_1"/>
<proteinExistence type="inferred from homology"/>
<dbReference type="RefSeq" id="XP_002108997.1">
    <property type="nucleotide sequence ID" value="XM_002108961.1"/>
</dbReference>
<dbReference type="PANTHER" id="PTHR11469">
    <property type="entry name" value="GLUCOSE-6-PHOSPHATE ISOMERASE"/>
    <property type="match status" value="1"/>
</dbReference>
<evidence type="ECO:0000256" key="9">
    <source>
        <dbReference type="RuleBase" id="RU000612"/>
    </source>
</evidence>
<dbReference type="GO" id="GO:0006094">
    <property type="term" value="P:gluconeogenesis"/>
    <property type="evidence" value="ECO:0000318"/>
    <property type="project" value="GO_Central"/>
</dbReference>
<evidence type="ECO:0000256" key="3">
    <source>
        <dbReference type="ARBA" id="ARBA00011952"/>
    </source>
</evidence>
<dbReference type="GO" id="GO:0097367">
    <property type="term" value="F:carbohydrate derivative binding"/>
    <property type="evidence" value="ECO:0007669"/>
    <property type="project" value="InterPro"/>
</dbReference>
<dbReference type="GO" id="GO:0006096">
    <property type="term" value="P:glycolytic process"/>
    <property type="evidence" value="ECO:0000318"/>
    <property type="project" value="GO_Central"/>
</dbReference>
<protein>
    <recommendedName>
        <fullName evidence="4 9">Glucose-6-phosphate isomerase</fullName>
        <ecNumber evidence="3 9">5.3.1.9</ecNumber>
    </recommendedName>
</protein>
<dbReference type="STRING" id="10228.B3RJ35"/>
<dbReference type="InParanoid" id="B3RJ35"/>
<comment type="catalytic activity">
    <reaction evidence="8 9">
        <text>alpha-D-glucose 6-phosphate = beta-D-fructose 6-phosphate</text>
        <dbReference type="Rhea" id="RHEA:11816"/>
        <dbReference type="ChEBI" id="CHEBI:57634"/>
        <dbReference type="ChEBI" id="CHEBI:58225"/>
        <dbReference type="EC" id="5.3.1.9"/>
    </reaction>
</comment>
<dbReference type="GeneID" id="6749470"/>
<dbReference type="FunCoup" id="B3RJ35">
    <property type="interactions" value="1415"/>
</dbReference>
<keyword evidence="11" id="KW-1185">Reference proteome</keyword>
<dbReference type="FunFam" id="1.10.1390.10:FF:000001">
    <property type="entry name" value="Glucose-6-phosphate isomerase"/>
    <property type="match status" value="1"/>
</dbReference>
<dbReference type="InterPro" id="IPR046348">
    <property type="entry name" value="SIS_dom_sf"/>
</dbReference>
<dbReference type="Proteomes" id="UP000009022">
    <property type="component" value="Unassembled WGS sequence"/>
</dbReference>
<evidence type="ECO:0000256" key="6">
    <source>
        <dbReference type="ARBA" id="ARBA00023152"/>
    </source>
</evidence>
<dbReference type="CDD" id="cd05015">
    <property type="entry name" value="SIS_PGI_1"/>
    <property type="match status" value="1"/>
</dbReference>
<dbReference type="OMA" id="DWYRQLW"/>
<dbReference type="GO" id="GO:0048029">
    <property type="term" value="F:monosaccharide binding"/>
    <property type="evidence" value="ECO:0000318"/>
    <property type="project" value="GO_Central"/>
</dbReference>
<keyword evidence="5 9" id="KW-0312">Gluconeogenesis</keyword>
<dbReference type="Gene3D" id="3.40.50.10490">
    <property type="entry name" value="Glucose-6-phosphate isomerase like protein, domain 1"/>
    <property type="match status" value="2"/>
</dbReference>
<name>B3RJ35_TRIAD</name>
<dbReference type="eggNOG" id="KOG2446">
    <property type="taxonomic scope" value="Eukaryota"/>
</dbReference>
<dbReference type="AlphaFoldDB" id="B3RJ35"/>
<dbReference type="SUPFAM" id="SSF53697">
    <property type="entry name" value="SIS domain"/>
    <property type="match status" value="1"/>
</dbReference>
<keyword evidence="6 9" id="KW-0324">Glycolysis</keyword>
<evidence type="ECO:0000256" key="7">
    <source>
        <dbReference type="ARBA" id="ARBA00023235"/>
    </source>
</evidence>
<dbReference type="InterPro" id="IPR001672">
    <property type="entry name" value="G6P_Isomerase"/>
</dbReference>
<dbReference type="HAMAP" id="MF_00473">
    <property type="entry name" value="G6P_isomerase"/>
    <property type="match status" value="1"/>
</dbReference>
<sequence length="558" mass="62168">MSFSKNQLTELPEWKKLQEHYADVASHTHMKALFKEDPSRFNKFSLNLDTGNGKILFDFSKNIVTEETMKLLLDLARACGTEEARKAMFTGEKINITENRAVLHIALRNRSNSPIYVDGKNVMEDVNRVLNHMKEFTEYVRSGRWKGYTGEAITDVVNIGIGGSDLGPVMATEALKPFGDGPRVHFVSNVDGTHLAMKLANLDPAKTLFVIASKTFTTQETITNANSAKAWLLNVAKDEAAIAKHFVALSTNKVSVEKFGIDSSNMFEFWDWVGGRYSMWSAIGLSIALNIGMKNFEDFLAGAHAIDKHFTTAPLHQNVPVIMAVLGIWYNNFFNAQSHGILPYDQYMHRFAAYFQQGDMESNGKGVDRNSNRINNYSTGPIVWGEPGTNGQHAFYQLIHQGTKLIPCDFLAPIKTHNPISNGLHQQLLLANFLAQTEALMKGKTEEEARAELVASGIGGQSLERLLPHKVFLGNRPTNSILFDMLTPATLGSLVALYEHKIFVQGVIWNINSFDQWGVELGKQLAKVIQKELVGTEPVTNHDSSTNGLINHIKQHYS</sequence>
<dbReference type="Pfam" id="PF00342">
    <property type="entry name" value="PGI"/>
    <property type="match status" value="1"/>
</dbReference>
<dbReference type="FunFam" id="3.40.50.10490:FF:000004">
    <property type="entry name" value="Glucose-6-phosphate isomerase"/>
    <property type="match status" value="1"/>
</dbReference>
<dbReference type="PhylomeDB" id="B3RJ35"/>
<evidence type="ECO:0000256" key="4">
    <source>
        <dbReference type="ARBA" id="ARBA00018388"/>
    </source>
</evidence>
<dbReference type="EC" id="5.3.1.9" evidence="3 9"/>
<dbReference type="PANTHER" id="PTHR11469:SF1">
    <property type="entry name" value="GLUCOSE-6-PHOSPHATE ISOMERASE"/>
    <property type="match status" value="1"/>
</dbReference>
<evidence type="ECO:0000313" key="11">
    <source>
        <dbReference type="Proteomes" id="UP000009022"/>
    </source>
</evidence>
<dbReference type="PROSITE" id="PS51463">
    <property type="entry name" value="P_GLUCOSE_ISOMERASE_3"/>
    <property type="match status" value="1"/>
</dbReference>
<dbReference type="GO" id="GO:0004347">
    <property type="term" value="F:glucose-6-phosphate isomerase activity"/>
    <property type="evidence" value="ECO:0000318"/>
    <property type="project" value="GO_Central"/>
</dbReference>
<dbReference type="KEGG" id="tad:TRIADDRAFT_19465"/>
<dbReference type="InterPro" id="IPR018189">
    <property type="entry name" value="Phosphoglucose_isomerase_CS"/>
</dbReference>
<evidence type="ECO:0000256" key="8">
    <source>
        <dbReference type="ARBA" id="ARBA00029321"/>
    </source>
</evidence>
<evidence type="ECO:0000256" key="5">
    <source>
        <dbReference type="ARBA" id="ARBA00022432"/>
    </source>
</evidence>
<dbReference type="CTD" id="6749470"/>
<evidence type="ECO:0000313" key="10">
    <source>
        <dbReference type="EMBL" id="EDV29795.1"/>
    </source>
</evidence>
<dbReference type="Gene3D" id="1.10.1390.10">
    <property type="match status" value="1"/>
</dbReference>
<dbReference type="GO" id="GO:0005829">
    <property type="term" value="C:cytosol"/>
    <property type="evidence" value="ECO:0000318"/>
    <property type="project" value="GO_Central"/>
</dbReference>
<dbReference type="PRINTS" id="PR00662">
    <property type="entry name" value="G6PISOMERASE"/>
</dbReference>
<reference evidence="10 11" key="1">
    <citation type="journal article" date="2008" name="Nature">
        <title>The Trichoplax genome and the nature of placozoans.</title>
        <authorList>
            <person name="Srivastava M."/>
            <person name="Begovic E."/>
            <person name="Chapman J."/>
            <person name="Putnam N.H."/>
            <person name="Hellsten U."/>
            <person name="Kawashima T."/>
            <person name="Kuo A."/>
            <person name="Mitros T."/>
            <person name="Salamov A."/>
            <person name="Carpenter M.L."/>
            <person name="Signorovitch A.Y."/>
            <person name="Moreno M.A."/>
            <person name="Kamm K."/>
            <person name="Grimwood J."/>
            <person name="Schmutz J."/>
            <person name="Shapiro H."/>
            <person name="Grigoriev I.V."/>
            <person name="Buss L.W."/>
            <person name="Schierwater B."/>
            <person name="Dellaporta S.L."/>
            <person name="Rokhsar D.S."/>
        </authorList>
    </citation>
    <scope>NUCLEOTIDE SEQUENCE [LARGE SCALE GENOMIC DNA]</scope>
    <source>
        <strain evidence="10 11">Grell-BS-1999</strain>
    </source>
</reference>